<keyword evidence="2" id="KW-1185">Reference proteome</keyword>
<evidence type="ECO:0000313" key="2">
    <source>
        <dbReference type="Proteomes" id="UP001054821"/>
    </source>
</evidence>
<sequence>MAFNTTEILRCNFGKQSQPFSSKTDLTRLRHFPSRPWKLTSSESSETRKSTSPSMRLLNKHAFKISAYSRLYMVSNFQE</sequence>
<dbReference type="AlphaFoldDB" id="A0AAD4WGN2"/>
<accession>A0AAD4WGN2</accession>
<protein>
    <submittedName>
        <fullName evidence="1">Uncharacterized protein</fullName>
    </submittedName>
</protein>
<reference evidence="1 2" key="1">
    <citation type="journal article" date="2022" name="G3 (Bethesda)">
        <title>Whole-genome sequence and methylome profiling of the almond [Prunus dulcis (Mill.) D.A. Webb] cultivar 'Nonpareil'.</title>
        <authorList>
            <person name="D'Amico-Willman K.M."/>
            <person name="Ouma W.Z."/>
            <person name="Meulia T."/>
            <person name="Sideli G.M."/>
            <person name="Gradziel T.M."/>
            <person name="Fresnedo-Ramirez J."/>
        </authorList>
    </citation>
    <scope>NUCLEOTIDE SEQUENCE [LARGE SCALE GENOMIC DNA]</scope>
    <source>
        <strain evidence="1">Clone GOH B32 T37-40</strain>
    </source>
</reference>
<dbReference type="EMBL" id="JAJFAZ020000002">
    <property type="protein sequence ID" value="KAI5342748.1"/>
    <property type="molecule type" value="Genomic_DNA"/>
</dbReference>
<comment type="caution">
    <text evidence="1">The sequence shown here is derived from an EMBL/GenBank/DDBJ whole genome shotgun (WGS) entry which is preliminary data.</text>
</comment>
<evidence type="ECO:0000313" key="1">
    <source>
        <dbReference type="EMBL" id="KAI5342748.1"/>
    </source>
</evidence>
<dbReference type="Proteomes" id="UP001054821">
    <property type="component" value="Chromosome 2"/>
</dbReference>
<name>A0AAD4WGN2_PRUDU</name>
<organism evidence="1 2">
    <name type="scientific">Prunus dulcis</name>
    <name type="common">Almond</name>
    <name type="synonym">Amygdalus dulcis</name>
    <dbReference type="NCBI Taxonomy" id="3755"/>
    <lineage>
        <taxon>Eukaryota</taxon>
        <taxon>Viridiplantae</taxon>
        <taxon>Streptophyta</taxon>
        <taxon>Embryophyta</taxon>
        <taxon>Tracheophyta</taxon>
        <taxon>Spermatophyta</taxon>
        <taxon>Magnoliopsida</taxon>
        <taxon>eudicotyledons</taxon>
        <taxon>Gunneridae</taxon>
        <taxon>Pentapetalae</taxon>
        <taxon>rosids</taxon>
        <taxon>fabids</taxon>
        <taxon>Rosales</taxon>
        <taxon>Rosaceae</taxon>
        <taxon>Amygdaloideae</taxon>
        <taxon>Amygdaleae</taxon>
        <taxon>Prunus</taxon>
    </lineage>
</organism>
<gene>
    <name evidence="1" type="ORF">L3X38_010624</name>
</gene>
<proteinExistence type="predicted"/>